<dbReference type="InterPro" id="IPR023231">
    <property type="entry name" value="GSKIP_dom_sf"/>
</dbReference>
<accession>A0AAD6UEM8</accession>
<reference evidence="2" key="1">
    <citation type="submission" date="2023-03" db="EMBL/GenBank/DDBJ databases">
        <title>Massive genome expansion in bonnet fungi (Mycena s.s.) driven by repeated elements and novel gene families across ecological guilds.</title>
        <authorList>
            <consortium name="Lawrence Berkeley National Laboratory"/>
            <person name="Harder C.B."/>
            <person name="Miyauchi S."/>
            <person name="Viragh M."/>
            <person name="Kuo A."/>
            <person name="Thoen E."/>
            <person name="Andreopoulos B."/>
            <person name="Lu D."/>
            <person name="Skrede I."/>
            <person name="Drula E."/>
            <person name="Henrissat B."/>
            <person name="Morin E."/>
            <person name="Kohler A."/>
            <person name="Barry K."/>
            <person name="LaButti K."/>
            <person name="Morin E."/>
            <person name="Salamov A."/>
            <person name="Lipzen A."/>
            <person name="Mereny Z."/>
            <person name="Hegedus B."/>
            <person name="Baldrian P."/>
            <person name="Stursova M."/>
            <person name="Weitz H."/>
            <person name="Taylor A."/>
            <person name="Grigoriev I.V."/>
            <person name="Nagy L.G."/>
            <person name="Martin F."/>
            <person name="Kauserud H."/>
        </authorList>
    </citation>
    <scope>NUCLEOTIDE SEQUENCE</scope>
    <source>
        <strain evidence="2">CBHHK173m</strain>
    </source>
</reference>
<gene>
    <name evidence="2" type="ORF">B0H15DRAFT_880398</name>
</gene>
<dbReference type="Gene3D" id="3.30.2280.10">
    <property type="entry name" value="Hypothetical protein (hspc210)"/>
    <property type="match status" value="1"/>
</dbReference>
<name>A0AAD6UEM8_9AGAR</name>
<sequence>MSTFCADELQHALAEESSTAAIGPFHLIASAPLGATAAVTLLEGRTIRIALTTNGYSIVADDNDSDTDAGRYTATAPTFESIDQLLRSVSSMYEERRQQALIAALESVSDRPHMY</sequence>
<dbReference type="InterPro" id="IPR007967">
    <property type="entry name" value="GSKIP_dom"/>
</dbReference>
<dbReference type="SUPFAM" id="SSF103107">
    <property type="entry name" value="Hypothetical protein c14orf129, hspc210"/>
    <property type="match status" value="1"/>
</dbReference>
<comment type="caution">
    <text evidence="2">The sequence shown here is derived from an EMBL/GenBank/DDBJ whole genome shotgun (WGS) entry which is preliminary data.</text>
</comment>
<keyword evidence="3" id="KW-1185">Reference proteome</keyword>
<evidence type="ECO:0000259" key="1">
    <source>
        <dbReference type="Pfam" id="PF05303"/>
    </source>
</evidence>
<organism evidence="2 3">
    <name type="scientific">Mycena belliarum</name>
    <dbReference type="NCBI Taxonomy" id="1033014"/>
    <lineage>
        <taxon>Eukaryota</taxon>
        <taxon>Fungi</taxon>
        <taxon>Dikarya</taxon>
        <taxon>Basidiomycota</taxon>
        <taxon>Agaricomycotina</taxon>
        <taxon>Agaricomycetes</taxon>
        <taxon>Agaricomycetidae</taxon>
        <taxon>Agaricales</taxon>
        <taxon>Marasmiineae</taxon>
        <taxon>Mycenaceae</taxon>
        <taxon>Mycena</taxon>
    </lineage>
</organism>
<proteinExistence type="predicted"/>
<feature type="domain" description="GSKIP" evidence="1">
    <location>
        <begin position="38"/>
        <end position="107"/>
    </location>
</feature>
<dbReference type="AlphaFoldDB" id="A0AAD6UEM8"/>
<evidence type="ECO:0000313" key="3">
    <source>
        <dbReference type="Proteomes" id="UP001222325"/>
    </source>
</evidence>
<dbReference type="Proteomes" id="UP001222325">
    <property type="component" value="Unassembled WGS sequence"/>
</dbReference>
<protein>
    <recommendedName>
        <fullName evidence="1">GSKIP domain-containing protein</fullName>
    </recommendedName>
</protein>
<dbReference type="EMBL" id="JARJCN010000012">
    <property type="protein sequence ID" value="KAJ7095759.1"/>
    <property type="molecule type" value="Genomic_DNA"/>
</dbReference>
<evidence type="ECO:0000313" key="2">
    <source>
        <dbReference type="EMBL" id="KAJ7095759.1"/>
    </source>
</evidence>
<dbReference type="Pfam" id="PF05303">
    <property type="entry name" value="GSKIP_dom"/>
    <property type="match status" value="1"/>
</dbReference>